<dbReference type="EMBL" id="JARJCW010000067">
    <property type="protein sequence ID" value="KAJ7199576.1"/>
    <property type="molecule type" value="Genomic_DNA"/>
</dbReference>
<accession>A0AAD6V0E6</accession>
<dbReference type="Gene3D" id="3.40.50.150">
    <property type="entry name" value="Vaccinia Virus protein VP39"/>
    <property type="match status" value="1"/>
</dbReference>
<evidence type="ECO:0000259" key="1">
    <source>
        <dbReference type="Pfam" id="PF08123"/>
    </source>
</evidence>
<sequence length="491" mass="55032">MPSARMSKAARCPAPTLGLTDELEELRFTDLDQRLHFLDRLEDLHAGPKILFVNGQSGSDTYGELNTDLLEKMDLQSLLSPEKLFLNIRASIGKPGMYTALSSGCHTISYEINPAPAKIAVPLYHKLFLKCAAENFTLGRQHYVHKDVQLKAAHLGSTIAQANVILINNKVFDADALKEFALPGTHVFVTLPLGSIRHVTSSPNSQQVAGISLLLGNPSEIQGSVSRTSTLITLCHQEVVGVLRLSHKYEVGYLYRRALEHISRRLYFPSVEAYRASKGMEEPWGITFIGSSTEPNAQEIFTIIKVCTTVGAAWLLPMAYYYACYHIRQTDLLSMTSREDEHHSRLCLSACRDLIGKNVAAFSFLKPYSYLEEDQCVDSRRCEKVRQGLWSLVLGAVEVPLDVAPLDSFRGNIWEQLHLEDENTSQDEDEPGAFCDPCYRASKTRHDYFLQECWDKLPSFFHLPSWSELEEARQAVFGFGESTTGEMGDLD</sequence>
<evidence type="ECO:0000313" key="2">
    <source>
        <dbReference type="EMBL" id="KAJ7199576.1"/>
    </source>
</evidence>
<gene>
    <name evidence="2" type="ORF">GGX14DRAFT_401179</name>
</gene>
<organism evidence="2 3">
    <name type="scientific">Mycena pura</name>
    <dbReference type="NCBI Taxonomy" id="153505"/>
    <lineage>
        <taxon>Eukaryota</taxon>
        <taxon>Fungi</taxon>
        <taxon>Dikarya</taxon>
        <taxon>Basidiomycota</taxon>
        <taxon>Agaricomycotina</taxon>
        <taxon>Agaricomycetes</taxon>
        <taxon>Agaricomycetidae</taxon>
        <taxon>Agaricales</taxon>
        <taxon>Marasmiineae</taxon>
        <taxon>Mycenaceae</taxon>
        <taxon>Mycena</taxon>
    </lineage>
</organism>
<reference evidence="2" key="1">
    <citation type="submission" date="2023-03" db="EMBL/GenBank/DDBJ databases">
        <title>Massive genome expansion in bonnet fungi (Mycena s.s.) driven by repeated elements and novel gene families across ecological guilds.</title>
        <authorList>
            <consortium name="Lawrence Berkeley National Laboratory"/>
            <person name="Harder C.B."/>
            <person name="Miyauchi S."/>
            <person name="Viragh M."/>
            <person name="Kuo A."/>
            <person name="Thoen E."/>
            <person name="Andreopoulos B."/>
            <person name="Lu D."/>
            <person name="Skrede I."/>
            <person name="Drula E."/>
            <person name="Henrissat B."/>
            <person name="Morin E."/>
            <person name="Kohler A."/>
            <person name="Barry K."/>
            <person name="LaButti K."/>
            <person name="Morin E."/>
            <person name="Salamov A."/>
            <person name="Lipzen A."/>
            <person name="Mereny Z."/>
            <person name="Hegedus B."/>
            <person name="Baldrian P."/>
            <person name="Stursova M."/>
            <person name="Weitz H."/>
            <person name="Taylor A."/>
            <person name="Grigoriev I.V."/>
            <person name="Nagy L.G."/>
            <person name="Martin F."/>
            <person name="Kauserud H."/>
        </authorList>
    </citation>
    <scope>NUCLEOTIDE SEQUENCE</scope>
    <source>
        <strain evidence="2">9144</strain>
    </source>
</reference>
<feature type="domain" description="DOT1" evidence="1">
    <location>
        <begin position="59"/>
        <end position="176"/>
    </location>
</feature>
<proteinExistence type="predicted"/>
<protein>
    <recommendedName>
        <fullName evidence="1">DOT1 domain-containing protein</fullName>
    </recommendedName>
</protein>
<keyword evidence="3" id="KW-1185">Reference proteome</keyword>
<evidence type="ECO:0000313" key="3">
    <source>
        <dbReference type="Proteomes" id="UP001219525"/>
    </source>
</evidence>
<dbReference type="Pfam" id="PF08123">
    <property type="entry name" value="DOT1"/>
    <property type="match status" value="1"/>
</dbReference>
<dbReference type="InterPro" id="IPR025789">
    <property type="entry name" value="DOT1_dom"/>
</dbReference>
<name>A0AAD6V0E6_9AGAR</name>
<dbReference type="AlphaFoldDB" id="A0AAD6V0E6"/>
<dbReference type="Proteomes" id="UP001219525">
    <property type="component" value="Unassembled WGS sequence"/>
</dbReference>
<dbReference type="InterPro" id="IPR029063">
    <property type="entry name" value="SAM-dependent_MTases_sf"/>
</dbReference>
<dbReference type="GO" id="GO:0031151">
    <property type="term" value="F:histone H3K79 methyltransferase activity"/>
    <property type="evidence" value="ECO:0007669"/>
    <property type="project" value="InterPro"/>
</dbReference>
<comment type="caution">
    <text evidence="2">The sequence shown here is derived from an EMBL/GenBank/DDBJ whole genome shotgun (WGS) entry which is preliminary data.</text>
</comment>